<proteinExistence type="predicted"/>
<feature type="non-terminal residue" evidence="1">
    <location>
        <position position="55"/>
    </location>
</feature>
<dbReference type="STRING" id="2070753.A0A3A2ZGS0"/>
<sequence>MAQVIELSGEANPLSLQNVQNALALAASSTQQLIQTGAQQLQNWEKQEMYYTFLQ</sequence>
<name>A0A3A2ZGS0_9EURO</name>
<protein>
    <submittedName>
        <fullName evidence="1">Importin 11</fullName>
    </submittedName>
</protein>
<evidence type="ECO:0000313" key="2">
    <source>
        <dbReference type="Proteomes" id="UP000266188"/>
    </source>
</evidence>
<dbReference type="Proteomes" id="UP000266188">
    <property type="component" value="Unassembled WGS sequence"/>
</dbReference>
<accession>A0A3A2ZGS0</accession>
<keyword evidence="2" id="KW-1185">Reference proteome</keyword>
<comment type="caution">
    <text evidence="1">The sequence shown here is derived from an EMBL/GenBank/DDBJ whole genome shotgun (WGS) entry which is preliminary data.</text>
</comment>
<reference evidence="2" key="1">
    <citation type="submission" date="2017-02" db="EMBL/GenBank/DDBJ databases">
        <authorList>
            <person name="Tafer H."/>
            <person name="Lopandic K."/>
        </authorList>
    </citation>
    <scope>NUCLEOTIDE SEQUENCE [LARGE SCALE GENOMIC DNA]</scope>
    <source>
        <strain evidence="2">CBS 366.77</strain>
    </source>
</reference>
<dbReference type="AlphaFoldDB" id="A0A3A2ZGS0"/>
<evidence type="ECO:0000313" key="1">
    <source>
        <dbReference type="EMBL" id="RJE16471.1"/>
    </source>
</evidence>
<organism evidence="1 2">
    <name type="scientific">Aspergillus sclerotialis</name>
    <dbReference type="NCBI Taxonomy" id="2070753"/>
    <lineage>
        <taxon>Eukaryota</taxon>
        <taxon>Fungi</taxon>
        <taxon>Dikarya</taxon>
        <taxon>Ascomycota</taxon>
        <taxon>Pezizomycotina</taxon>
        <taxon>Eurotiomycetes</taxon>
        <taxon>Eurotiomycetidae</taxon>
        <taxon>Eurotiales</taxon>
        <taxon>Aspergillaceae</taxon>
        <taxon>Aspergillus</taxon>
        <taxon>Aspergillus subgen. Polypaecilum</taxon>
    </lineage>
</organism>
<dbReference type="EMBL" id="MVGC01004668">
    <property type="protein sequence ID" value="RJE16471.1"/>
    <property type="molecule type" value="Genomic_DNA"/>
</dbReference>
<gene>
    <name evidence="1" type="ORF">PHISCL_11192</name>
</gene>